<sequence>MDSFCPHLESCLMLEKIIEYELYTFSTPIEMLQSNRKHKDKNSNPSSPASTKLKLS</sequence>
<evidence type="ECO:0000313" key="3">
    <source>
        <dbReference type="EMBL" id="CEK77943.1"/>
    </source>
</evidence>
<dbReference type="EMBL" id="HACG01031076">
    <property type="protein sequence ID" value="CEK77941.1"/>
    <property type="molecule type" value="Transcribed_RNA"/>
</dbReference>
<dbReference type="AlphaFoldDB" id="A0A0B7AD64"/>
<organism evidence="2">
    <name type="scientific">Arion vulgaris</name>
    <dbReference type="NCBI Taxonomy" id="1028688"/>
    <lineage>
        <taxon>Eukaryota</taxon>
        <taxon>Metazoa</taxon>
        <taxon>Spiralia</taxon>
        <taxon>Lophotrochozoa</taxon>
        <taxon>Mollusca</taxon>
        <taxon>Gastropoda</taxon>
        <taxon>Heterobranchia</taxon>
        <taxon>Euthyneura</taxon>
        <taxon>Panpulmonata</taxon>
        <taxon>Eupulmonata</taxon>
        <taxon>Stylommatophora</taxon>
        <taxon>Helicina</taxon>
        <taxon>Arionoidea</taxon>
        <taxon>Arionidae</taxon>
        <taxon>Arion</taxon>
    </lineage>
</organism>
<evidence type="ECO:0000256" key="1">
    <source>
        <dbReference type="SAM" id="MobiDB-lite"/>
    </source>
</evidence>
<gene>
    <name evidence="2" type="primary">ORF107461</name>
    <name evidence="3" type="synonym">ORF107478</name>
</gene>
<proteinExistence type="predicted"/>
<evidence type="ECO:0000313" key="2">
    <source>
        <dbReference type="EMBL" id="CEK77941.1"/>
    </source>
</evidence>
<name>A0A0B7AD64_9EUPU</name>
<accession>A0A0B7AD64</accession>
<dbReference type="EMBL" id="HACG01031078">
    <property type="protein sequence ID" value="CEK77943.1"/>
    <property type="molecule type" value="Transcribed_RNA"/>
</dbReference>
<feature type="region of interest" description="Disordered" evidence="1">
    <location>
        <begin position="34"/>
        <end position="56"/>
    </location>
</feature>
<protein>
    <submittedName>
        <fullName evidence="2">Uncharacterized protein</fullName>
    </submittedName>
</protein>
<reference evidence="2" key="1">
    <citation type="submission" date="2014-12" db="EMBL/GenBank/DDBJ databases">
        <title>Insight into the proteome of Arion vulgaris.</title>
        <authorList>
            <person name="Aradska J."/>
            <person name="Bulat T."/>
            <person name="Smidak R."/>
            <person name="Sarate P."/>
            <person name="Gangsoo J."/>
            <person name="Sialana F."/>
            <person name="Bilban M."/>
            <person name="Lubec G."/>
        </authorList>
    </citation>
    <scope>NUCLEOTIDE SEQUENCE</scope>
    <source>
        <tissue evidence="2">Skin</tissue>
    </source>
</reference>